<gene>
    <name evidence="2" type="ORF">GCM10009639_40250</name>
</gene>
<protein>
    <submittedName>
        <fullName evidence="2">Uncharacterized protein</fullName>
    </submittedName>
</protein>
<keyword evidence="3" id="KW-1185">Reference proteome</keyword>
<evidence type="ECO:0000256" key="1">
    <source>
        <dbReference type="SAM" id="MobiDB-lite"/>
    </source>
</evidence>
<sequence length="62" mass="6997">MRTRQVPDEIETEPAPLPEEEAPPPSREPVLIGDILFETLADLARRTTPTHPLRLPAQRPHP</sequence>
<name>A0ABN1Y7B5_9ACTN</name>
<reference evidence="2 3" key="1">
    <citation type="journal article" date="2019" name="Int. J. Syst. Evol. Microbiol.">
        <title>The Global Catalogue of Microorganisms (GCM) 10K type strain sequencing project: providing services to taxonomists for standard genome sequencing and annotation.</title>
        <authorList>
            <consortium name="The Broad Institute Genomics Platform"/>
            <consortium name="The Broad Institute Genome Sequencing Center for Infectious Disease"/>
            <person name="Wu L."/>
            <person name="Ma J."/>
        </authorList>
    </citation>
    <scope>NUCLEOTIDE SEQUENCE [LARGE SCALE GENOMIC DNA]</scope>
    <source>
        <strain evidence="2 3">JCM 12393</strain>
    </source>
</reference>
<dbReference type="EMBL" id="BAAAKJ010000220">
    <property type="protein sequence ID" value="GAA1399912.1"/>
    <property type="molecule type" value="Genomic_DNA"/>
</dbReference>
<accession>A0ABN1Y7B5</accession>
<proteinExistence type="predicted"/>
<feature type="compositionally biased region" description="Acidic residues" evidence="1">
    <location>
        <begin position="8"/>
        <end position="22"/>
    </location>
</feature>
<comment type="caution">
    <text evidence="2">The sequence shown here is derived from an EMBL/GenBank/DDBJ whole genome shotgun (WGS) entry which is preliminary data.</text>
</comment>
<dbReference type="Proteomes" id="UP001499863">
    <property type="component" value="Unassembled WGS sequence"/>
</dbReference>
<feature type="region of interest" description="Disordered" evidence="1">
    <location>
        <begin position="43"/>
        <end position="62"/>
    </location>
</feature>
<feature type="region of interest" description="Disordered" evidence="1">
    <location>
        <begin position="1"/>
        <end position="28"/>
    </location>
</feature>
<organism evidence="2 3">
    <name type="scientific">Kitasatospora putterlickiae</name>
    <dbReference type="NCBI Taxonomy" id="221725"/>
    <lineage>
        <taxon>Bacteria</taxon>
        <taxon>Bacillati</taxon>
        <taxon>Actinomycetota</taxon>
        <taxon>Actinomycetes</taxon>
        <taxon>Kitasatosporales</taxon>
        <taxon>Streptomycetaceae</taxon>
        <taxon>Kitasatospora</taxon>
    </lineage>
</organism>
<evidence type="ECO:0000313" key="2">
    <source>
        <dbReference type="EMBL" id="GAA1399912.1"/>
    </source>
</evidence>
<evidence type="ECO:0000313" key="3">
    <source>
        <dbReference type="Proteomes" id="UP001499863"/>
    </source>
</evidence>
<dbReference type="RefSeq" id="WP_344337833.1">
    <property type="nucleotide sequence ID" value="NZ_BAAAKJ010000220.1"/>
</dbReference>